<dbReference type="InParanoid" id="F4WMT4"/>
<sequence>MKHPNRERQGDSRADMKIIPKQWRKKRKYYLMQDNLHNTLFIYHPFTQRRWKMKIQSGRESRLQLIRHDSKIDITDNLSIELSDCNIETASSKNKSLPNVPTFDNEEIVSNTSDGSSDRIFDTNTETNNNVYDSEKVCLIVSQKTLRVAFTMMHTIYRCHIFEEHDNV</sequence>
<evidence type="ECO:0000313" key="2">
    <source>
        <dbReference type="Proteomes" id="UP000007755"/>
    </source>
</evidence>
<evidence type="ECO:0000313" key="1">
    <source>
        <dbReference type="EMBL" id="EGI64484.1"/>
    </source>
</evidence>
<name>F4WMT4_ACREC</name>
<gene>
    <name evidence="1" type="ORF">G5I_07068</name>
</gene>
<dbReference type="AlphaFoldDB" id="F4WMT4"/>
<proteinExistence type="predicted"/>
<organism evidence="2">
    <name type="scientific">Acromyrmex echinatior</name>
    <name type="common">Panamanian leafcutter ant</name>
    <name type="synonym">Acromyrmex octospinosus echinatior</name>
    <dbReference type="NCBI Taxonomy" id="103372"/>
    <lineage>
        <taxon>Eukaryota</taxon>
        <taxon>Metazoa</taxon>
        <taxon>Ecdysozoa</taxon>
        <taxon>Arthropoda</taxon>
        <taxon>Hexapoda</taxon>
        <taxon>Insecta</taxon>
        <taxon>Pterygota</taxon>
        <taxon>Neoptera</taxon>
        <taxon>Endopterygota</taxon>
        <taxon>Hymenoptera</taxon>
        <taxon>Apocrita</taxon>
        <taxon>Aculeata</taxon>
        <taxon>Formicoidea</taxon>
        <taxon>Formicidae</taxon>
        <taxon>Myrmicinae</taxon>
        <taxon>Acromyrmex</taxon>
    </lineage>
</organism>
<keyword evidence="2" id="KW-1185">Reference proteome</keyword>
<accession>F4WMT4</accession>
<dbReference type="EMBL" id="GL888219">
    <property type="protein sequence ID" value="EGI64484.1"/>
    <property type="molecule type" value="Genomic_DNA"/>
</dbReference>
<dbReference type="Proteomes" id="UP000007755">
    <property type="component" value="Unassembled WGS sequence"/>
</dbReference>
<protein>
    <submittedName>
        <fullName evidence="1">Uncharacterized protein</fullName>
    </submittedName>
</protein>
<reference evidence="1" key="1">
    <citation type="submission" date="2011-02" db="EMBL/GenBank/DDBJ databases">
        <title>The genome of the leaf-cutting ant Acromyrmex echinatior suggests key adaptations to social evolution and fungus farming.</title>
        <authorList>
            <person name="Nygaard S."/>
            <person name="Zhang G."/>
        </authorList>
    </citation>
    <scope>NUCLEOTIDE SEQUENCE</scope>
</reference>